<name>A0A2H0BK72_9BACT</name>
<dbReference type="Gene3D" id="2.40.50.140">
    <property type="entry name" value="Nucleic acid-binding proteins"/>
    <property type="match status" value="1"/>
</dbReference>
<organism evidence="5 6">
    <name type="scientific">Candidatus Vogelbacteria bacterium CG22_combo_CG10-13_8_21_14_all_37_9</name>
    <dbReference type="NCBI Taxonomy" id="1975046"/>
    <lineage>
        <taxon>Bacteria</taxon>
        <taxon>Candidatus Vogeliibacteriota</taxon>
    </lineage>
</organism>
<dbReference type="Proteomes" id="UP000229334">
    <property type="component" value="Unassembled WGS sequence"/>
</dbReference>
<keyword evidence="3" id="KW-0234">DNA repair</keyword>
<dbReference type="InterPro" id="IPR003717">
    <property type="entry name" value="RecO"/>
</dbReference>
<dbReference type="InterPro" id="IPR022572">
    <property type="entry name" value="DNA_rep/recomb_RecO_N"/>
</dbReference>
<comment type="caution">
    <text evidence="5">The sequence shown here is derived from an EMBL/GenBank/DDBJ whole genome shotgun (WGS) entry which is preliminary data.</text>
</comment>
<feature type="domain" description="DNA replication/recombination mediator RecO N-terminal" evidence="4">
    <location>
        <begin position="5"/>
        <end position="76"/>
    </location>
</feature>
<dbReference type="SUPFAM" id="SSF50249">
    <property type="entry name" value="Nucleic acid-binding proteins"/>
    <property type="match status" value="1"/>
</dbReference>
<evidence type="ECO:0000259" key="4">
    <source>
        <dbReference type="Pfam" id="PF11967"/>
    </source>
</evidence>
<evidence type="ECO:0000256" key="2">
    <source>
        <dbReference type="ARBA" id="ARBA00023172"/>
    </source>
</evidence>
<gene>
    <name evidence="5" type="primary">recO</name>
    <name evidence="5" type="ORF">COX02_02375</name>
</gene>
<dbReference type="GO" id="GO:0006302">
    <property type="term" value="P:double-strand break repair"/>
    <property type="evidence" value="ECO:0007669"/>
    <property type="project" value="TreeGrafter"/>
</dbReference>
<keyword evidence="2" id="KW-0233">DNA recombination</keyword>
<dbReference type="GO" id="GO:0006310">
    <property type="term" value="P:DNA recombination"/>
    <property type="evidence" value="ECO:0007669"/>
    <property type="project" value="UniProtKB-KW"/>
</dbReference>
<keyword evidence="1" id="KW-0227">DNA damage</keyword>
<evidence type="ECO:0000256" key="3">
    <source>
        <dbReference type="ARBA" id="ARBA00023204"/>
    </source>
</evidence>
<dbReference type="GO" id="GO:0043590">
    <property type="term" value="C:bacterial nucleoid"/>
    <property type="evidence" value="ECO:0007669"/>
    <property type="project" value="TreeGrafter"/>
</dbReference>
<sequence length="198" mass="23008">MSHRLYHTEGFVLRHLPRGEANKLLYLFTPEFGRCLVLAQGVRQEKSKLRPNLVDYNFGHFSLVRGREFWRLVSAEKDSRFTALYQSAEKQLIVANLFNLLAKILVEEEDSQIIFEDLVLLCQTLIELPPQSDLIPISERLFLLRLIKHLGYWPNEVGLTDFVETKIWSLELLKNLAEPALSQQATKVINHFFTTKIV</sequence>
<dbReference type="EMBL" id="PCSX01000036">
    <property type="protein sequence ID" value="PIP58031.1"/>
    <property type="molecule type" value="Genomic_DNA"/>
</dbReference>
<dbReference type="AlphaFoldDB" id="A0A2H0BK72"/>
<evidence type="ECO:0000313" key="6">
    <source>
        <dbReference type="Proteomes" id="UP000229334"/>
    </source>
</evidence>
<reference evidence="5 6" key="1">
    <citation type="submission" date="2017-09" db="EMBL/GenBank/DDBJ databases">
        <title>Depth-based differentiation of microbial function through sediment-hosted aquifers and enrichment of novel symbionts in the deep terrestrial subsurface.</title>
        <authorList>
            <person name="Probst A.J."/>
            <person name="Ladd B."/>
            <person name="Jarett J.K."/>
            <person name="Geller-Mcgrath D.E."/>
            <person name="Sieber C.M."/>
            <person name="Emerson J.B."/>
            <person name="Anantharaman K."/>
            <person name="Thomas B.C."/>
            <person name="Malmstrom R."/>
            <person name="Stieglmeier M."/>
            <person name="Klingl A."/>
            <person name="Woyke T."/>
            <person name="Ryan C.M."/>
            <person name="Banfield J.F."/>
        </authorList>
    </citation>
    <scope>NUCLEOTIDE SEQUENCE [LARGE SCALE GENOMIC DNA]</scope>
    <source>
        <strain evidence="5">CG22_combo_CG10-13_8_21_14_all_37_9</strain>
    </source>
</reference>
<dbReference type="PANTHER" id="PTHR33991">
    <property type="entry name" value="DNA REPAIR PROTEIN RECO"/>
    <property type="match status" value="1"/>
</dbReference>
<proteinExistence type="predicted"/>
<dbReference type="Pfam" id="PF11967">
    <property type="entry name" value="RecO_N"/>
    <property type="match status" value="1"/>
</dbReference>
<evidence type="ECO:0000313" key="5">
    <source>
        <dbReference type="EMBL" id="PIP58031.1"/>
    </source>
</evidence>
<dbReference type="PANTHER" id="PTHR33991:SF1">
    <property type="entry name" value="DNA REPAIR PROTEIN RECO"/>
    <property type="match status" value="1"/>
</dbReference>
<protein>
    <submittedName>
        <fullName evidence="5">DNA repair protein RecO</fullName>
    </submittedName>
</protein>
<dbReference type="NCBIfam" id="TIGR00613">
    <property type="entry name" value="reco"/>
    <property type="match status" value="1"/>
</dbReference>
<dbReference type="InterPro" id="IPR012340">
    <property type="entry name" value="NA-bd_OB-fold"/>
</dbReference>
<evidence type="ECO:0000256" key="1">
    <source>
        <dbReference type="ARBA" id="ARBA00022763"/>
    </source>
</evidence>
<accession>A0A2H0BK72</accession>